<name>A0A7I8D7Q4_9BACL</name>
<dbReference type="FunFam" id="3.30.950.10:FF:000001">
    <property type="entry name" value="Siroheme synthase"/>
    <property type="match status" value="1"/>
</dbReference>
<dbReference type="AlphaFoldDB" id="A0A7I8D7Q4"/>
<dbReference type="PROSITE" id="PS00840">
    <property type="entry name" value="SUMT_2"/>
    <property type="match status" value="1"/>
</dbReference>
<dbReference type="InterPro" id="IPR000878">
    <property type="entry name" value="4pyrrol_Mease"/>
</dbReference>
<keyword evidence="6" id="KW-0949">S-adenosyl-L-methionine</keyword>
<dbReference type="InterPro" id="IPR014777">
    <property type="entry name" value="4pyrrole_Mease_sub1"/>
</dbReference>
<dbReference type="GO" id="GO:0004851">
    <property type="term" value="F:uroporphyrin-III C-methyltransferase activity"/>
    <property type="evidence" value="ECO:0007669"/>
    <property type="project" value="UniProtKB-EC"/>
</dbReference>
<dbReference type="GO" id="GO:0019354">
    <property type="term" value="P:siroheme biosynthetic process"/>
    <property type="evidence" value="ECO:0007669"/>
    <property type="project" value="InterPro"/>
</dbReference>
<dbReference type="InterPro" id="IPR006366">
    <property type="entry name" value="CobA/CysG_C"/>
</dbReference>
<keyword evidence="4 9" id="KW-0489">Methyltransferase</keyword>
<dbReference type="EC" id="2.1.1.107" evidence="2"/>
<reference evidence="11 12" key="1">
    <citation type="submission" date="2020-08" db="EMBL/GenBank/DDBJ databases">
        <title>Complete Genome Sequence of Effusibacillus dendaii Strain skT53, Isolated from Farmland soil.</title>
        <authorList>
            <person name="Konishi T."/>
            <person name="Kawasaki H."/>
        </authorList>
    </citation>
    <scope>NUCLEOTIDE SEQUENCE [LARGE SCALE GENOMIC DNA]</scope>
    <source>
        <strain evidence="12">skT53</strain>
    </source>
</reference>
<evidence type="ECO:0000256" key="7">
    <source>
        <dbReference type="ARBA" id="ARBA00023244"/>
    </source>
</evidence>
<dbReference type="Proteomes" id="UP000593802">
    <property type="component" value="Chromosome"/>
</dbReference>
<dbReference type="NCBIfam" id="NF004790">
    <property type="entry name" value="PRK06136.1"/>
    <property type="match status" value="1"/>
</dbReference>
<evidence type="ECO:0000256" key="8">
    <source>
        <dbReference type="ARBA" id="ARBA00079776"/>
    </source>
</evidence>
<dbReference type="InterPro" id="IPR035996">
    <property type="entry name" value="4pyrrol_Methylase_sf"/>
</dbReference>
<dbReference type="InterPro" id="IPR050161">
    <property type="entry name" value="Siro_Cobalamin_biosynth"/>
</dbReference>
<dbReference type="PANTHER" id="PTHR45790">
    <property type="entry name" value="SIROHEME SYNTHASE-RELATED"/>
    <property type="match status" value="1"/>
</dbReference>
<sequence length="255" mass="27650">MQKGKVYLTGAGPGDPKLITLKGLESIQQADVLIYDRLVSRELLKYAPEHAEFVFAGKFPNHHTLRQEEINKLLVEKALAGKTVTRLKGGDPFVFGRGGEEAAALAEHGIEFEVIPGVTSAVAVPAYAGIPLTHRGIASSFCVLTGCENPEKENSAIDWARYANDQETLVILMGIGNLSLIAENLIANGRSSATPVALIHWGTCQKQTTLVGTLANIAEEAARSHFQNPAVIVIGDVVRLRERIAWFEKQLVMEV</sequence>
<comment type="similarity">
    <text evidence="1 9">Belongs to the precorrin methyltransferase family.</text>
</comment>
<evidence type="ECO:0000256" key="9">
    <source>
        <dbReference type="RuleBase" id="RU003960"/>
    </source>
</evidence>
<evidence type="ECO:0000256" key="5">
    <source>
        <dbReference type="ARBA" id="ARBA00022679"/>
    </source>
</evidence>
<organism evidence="11 12">
    <name type="scientific">Effusibacillus dendaii</name>
    <dbReference type="NCBI Taxonomy" id="2743772"/>
    <lineage>
        <taxon>Bacteria</taxon>
        <taxon>Bacillati</taxon>
        <taxon>Bacillota</taxon>
        <taxon>Bacilli</taxon>
        <taxon>Bacillales</taxon>
        <taxon>Alicyclobacillaceae</taxon>
        <taxon>Effusibacillus</taxon>
    </lineage>
</organism>
<evidence type="ECO:0000313" key="12">
    <source>
        <dbReference type="Proteomes" id="UP000593802"/>
    </source>
</evidence>
<evidence type="ECO:0000313" key="11">
    <source>
        <dbReference type="EMBL" id="BCJ86095.1"/>
    </source>
</evidence>
<dbReference type="InterPro" id="IPR003043">
    <property type="entry name" value="Uropor_MeTrfase_CS"/>
</dbReference>
<dbReference type="GO" id="GO:0032259">
    <property type="term" value="P:methylation"/>
    <property type="evidence" value="ECO:0007669"/>
    <property type="project" value="UniProtKB-KW"/>
</dbReference>
<evidence type="ECO:0000256" key="2">
    <source>
        <dbReference type="ARBA" id="ARBA00012162"/>
    </source>
</evidence>
<dbReference type="CDD" id="cd11642">
    <property type="entry name" value="SUMT"/>
    <property type="match status" value="1"/>
</dbReference>
<accession>A0A7I8D7Q4</accession>
<dbReference type="Gene3D" id="3.30.950.10">
    <property type="entry name" value="Methyltransferase, Cobalt-precorrin-4 Transmethylase, Domain 2"/>
    <property type="match status" value="1"/>
</dbReference>
<dbReference type="KEGG" id="eff:skT53_10800"/>
<keyword evidence="12" id="KW-1185">Reference proteome</keyword>
<evidence type="ECO:0000256" key="4">
    <source>
        <dbReference type="ARBA" id="ARBA00022603"/>
    </source>
</evidence>
<dbReference type="FunFam" id="3.40.1010.10:FF:000001">
    <property type="entry name" value="Siroheme synthase"/>
    <property type="match status" value="1"/>
</dbReference>
<protein>
    <recommendedName>
        <fullName evidence="3">Uroporphyrinogen-III C-methyltransferase</fullName>
        <ecNumber evidence="2">2.1.1.107</ecNumber>
    </recommendedName>
    <alternativeName>
        <fullName evidence="8">Uroporphyrinogen III methylase</fullName>
    </alternativeName>
</protein>
<evidence type="ECO:0000256" key="3">
    <source>
        <dbReference type="ARBA" id="ARBA00018323"/>
    </source>
</evidence>
<evidence type="ECO:0000256" key="1">
    <source>
        <dbReference type="ARBA" id="ARBA00005879"/>
    </source>
</evidence>
<feature type="domain" description="Tetrapyrrole methylase" evidence="10">
    <location>
        <begin position="5"/>
        <end position="217"/>
    </location>
</feature>
<dbReference type="NCBIfam" id="TIGR01469">
    <property type="entry name" value="cobA_cysG_Cterm"/>
    <property type="match status" value="1"/>
</dbReference>
<dbReference type="EMBL" id="AP023366">
    <property type="protein sequence ID" value="BCJ86095.1"/>
    <property type="molecule type" value="Genomic_DNA"/>
</dbReference>
<proteinExistence type="inferred from homology"/>
<dbReference type="PANTHER" id="PTHR45790:SF3">
    <property type="entry name" value="S-ADENOSYL-L-METHIONINE-DEPENDENT UROPORPHYRINOGEN III METHYLTRANSFERASE, CHLOROPLASTIC"/>
    <property type="match status" value="1"/>
</dbReference>
<keyword evidence="5 9" id="KW-0808">Transferase</keyword>
<gene>
    <name evidence="11" type="ORF">skT53_10800</name>
</gene>
<keyword evidence="7" id="KW-0627">Porphyrin biosynthesis</keyword>
<dbReference type="RefSeq" id="WP_200760132.1">
    <property type="nucleotide sequence ID" value="NZ_AP023366.1"/>
</dbReference>
<dbReference type="Pfam" id="PF00590">
    <property type="entry name" value="TP_methylase"/>
    <property type="match status" value="1"/>
</dbReference>
<dbReference type="InterPro" id="IPR014776">
    <property type="entry name" value="4pyrrole_Mease_sub2"/>
</dbReference>
<dbReference type="Gene3D" id="3.40.1010.10">
    <property type="entry name" value="Cobalt-precorrin-4 Transmethylase, Domain 1"/>
    <property type="match status" value="1"/>
</dbReference>
<dbReference type="SUPFAM" id="SSF53790">
    <property type="entry name" value="Tetrapyrrole methylase"/>
    <property type="match status" value="1"/>
</dbReference>
<evidence type="ECO:0000259" key="10">
    <source>
        <dbReference type="Pfam" id="PF00590"/>
    </source>
</evidence>
<evidence type="ECO:0000256" key="6">
    <source>
        <dbReference type="ARBA" id="ARBA00022691"/>
    </source>
</evidence>